<protein>
    <submittedName>
        <fullName evidence="2">PilZ domain-containing protein</fullName>
    </submittedName>
</protein>
<evidence type="ECO:0000313" key="2">
    <source>
        <dbReference type="EMBL" id="MCL6677987.1"/>
    </source>
</evidence>
<dbReference type="Proteomes" id="UP001165343">
    <property type="component" value="Unassembled WGS sequence"/>
</dbReference>
<dbReference type="Pfam" id="PF07238">
    <property type="entry name" value="PilZ"/>
    <property type="match status" value="1"/>
</dbReference>
<feature type="domain" description="PilZ" evidence="1">
    <location>
        <begin position="7"/>
        <end position="86"/>
    </location>
</feature>
<keyword evidence="3" id="KW-1185">Reference proteome</keyword>
<reference evidence="2" key="1">
    <citation type="submission" date="2022-05" db="EMBL/GenBank/DDBJ databases">
        <authorList>
            <person name="Jo J.-H."/>
            <person name="Im W.-T."/>
        </authorList>
    </citation>
    <scope>NUCLEOTIDE SEQUENCE</scope>
    <source>
        <strain evidence="2">RG327</strain>
    </source>
</reference>
<gene>
    <name evidence="2" type="ORF">LZ519_01445</name>
</gene>
<name>A0ABT0RCJ7_9SPHN</name>
<evidence type="ECO:0000259" key="1">
    <source>
        <dbReference type="Pfam" id="PF07238"/>
    </source>
</evidence>
<dbReference type="InterPro" id="IPR009875">
    <property type="entry name" value="PilZ_domain"/>
</dbReference>
<evidence type="ECO:0000313" key="3">
    <source>
        <dbReference type="Proteomes" id="UP001165343"/>
    </source>
</evidence>
<comment type="caution">
    <text evidence="2">The sequence shown here is derived from an EMBL/GenBank/DDBJ whole genome shotgun (WGS) entry which is preliminary data.</text>
</comment>
<organism evidence="2 3">
    <name type="scientific">Sphingomonas anseongensis</name>
    <dbReference type="NCBI Taxonomy" id="2908207"/>
    <lineage>
        <taxon>Bacteria</taxon>
        <taxon>Pseudomonadati</taxon>
        <taxon>Pseudomonadota</taxon>
        <taxon>Alphaproteobacteria</taxon>
        <taxon>Sphingomonadales</taxon>
        <taxon>Sphingomonadaceae</taxon>
        <taxon>Sphingomonas</taxon>
    </lineage>
</organism>
<dbReference type="EMBL" id="JAMGBC010000001">
    <property type="protein sequence ID" value="MCL6677987.1"/>
    <property type="molecule type" value="Genomic_DNA"/>
</dbReference>
<dbReference type="RefSeq" id="WP_249866965.1">
    <property type="nucleotide sequence ID" value="NZ_JAMGBC010000001.1"/>
</dbReference>
<accession>A0ABT0RCJ7</accession>
<sequence>MTVNSDLRRAKRKRVLMTATVICMDCVQRARIRDLTSTGAGITCDRPLERGSDIILKRGDLFIAARVAWADRNTAGLEFYRPIALEELASSFMLA</sequence>
<dbReference type="SUPFAM" id="SSF141371">
    <property type="entry name" value="PilZ domain-like"/>
    <property type="match status" value="1"/>
</dbReference>
<proteinExistence type="predicted"/>